<dbReference type="EMBL" id="QZWG01000014">
    <property type="protein sequence ID" value="RZB69814.1"/>
    <property type="molecule type" value="Genomic_DNA"/>
</dbReference>
<comment type="similarity">
    <text evidence="1">Belongs to the jacalin lectin family.</text>
</comment>
<dbReference type="Proteomes" id="UP000289340">
    <property type="component" value="Chromosome 14"/>
</dbReference>
<dbReference type="SMART" id="SM00915">
    <property type="entry name" value="Jacalin"/>
    <property type="match status" value="1"/>
</dbReference>
<evidence type="ECO:0000313" key="6">
    <source>
        <dbReference type="Proteomes" id="UP000289340"/>
    </source>
</evidence>
<gene>
    <name evidence="5" type="ORF">D0Y65_039236</name>
</gene>
<dbReference type="InterPro" id="IPR001229">
    <property type="entry name" value="Jacalin-like_lectin_dom"/>
</dbReference>
<dbReference type="PANTHER" id="PTHR47293">
    <property type="entry name" value="JACALIN-RELATED LECTIN 3"/>
    <property type="match status" value="1"/>
</dbReference>
<dbReference type="InterPro" id="IPR033734">
    <property type="entry name" value="Jacalin-like_lectin_dom_plant"/>
</dbReference>
<keyword evidence="6" id="KW-1185">Reference proteome</keyword>
<dbReference type="PANTHER" id="PTHR47293:SF26">
    <property type="entry name" value="MANNOSE-BINDING LECTIN SUPERFAMILY PROTEIN"/>
    <property type="match status" value="1"/>
</dbReference>
<accession>A0A445H808</accession>
<evidence type="ECO:0000256" key="3">
    <source>
        <dbReference type="SAM" id="MobiDB-lite"/>
    </source>
</evidence>
<dbReference type="InterPro" id="IPR036404">
    <property type="entry name" value="Jacalin-like_lectin_dom_sf"/>
</dbReference>
<keyword evidence="2 5" id="KW-0430">Lectin</keyword>
<reference evidence="5 6" key="1">
    <citation type="submission" date="2018-09" db="EMBL/GenBank/DDBJ databases">
        <title>A high-quality reference genome of wild soybean provides a powerful tool to mine soybean genomes.</title>
        <authorList>
            <person name="Xie M."/>
            <person name="Chung C.Y.L."/>
            <person name="Li M.-W."/>
            <person name="Wong F.-L."/>
            <person name="Chan T.-F."/>
            <person name="Lam H.-M."/>
        </authorList>
    </citation>
    <scope>NUCLEOTIDE SEQUENCE [LARGE SCALE GENOMIC DNA]</scope>
    <source>
        <strain evidence="6">cv. W05</strain>
        <tissue evidence="5">Hypocotyl of etiolated seedlings</tissue>
    </source>
</reference>
<comment type="caution">
    <text evidence="5">The sequence shown here is derived from an EMBL/GenBank/DDBJ whole genome shotgun (WGS) entry which is preliminary data.</text>
</comment>
<evidence type="ECO:0000256" key="2">
    <source>
        <dbReference type="ARBA" id="ARBA00022734"/>
    </source>
</evidence>
<evidence type="ECO:0000256" key="1">
    <source>
        <dbReference type="ARBA" id="ARBA00006568"/>
    </source>
</evidence>
<dbReference type="CDD" id="cd09612">
    <property type="entry name" value="Jacalin"/>
    <property type="match status" value="1"/>
</dbReference>
<protein>
    <submittedName>
        <fullName evidence="5">Jacalin-related lectin 19</fullName>
    </submittedName>
</protein>
<proteinExistence type="inferred from homology"/>
<dbReference type="PROSITE" id="PS51752">
    <property type="entry name" value="JACALIN_LECTIN"/>
    <property type="match status" value="1"/>
</dbReference>
<dbReference type="GO" id="GO:0030246">
    <property type="term" value="F:carbohydrate binding"/>
    <property type="evidence" value="ECO:0007669"/>
    <property type="project" value="UniProtKB-KW"/>
</dbReference>
<dbReference type="Pfam" id="PF01419">
    <property type="entry name" value="Jacalin"/>
    <property type="match status" value="1"/>
</dbReference>
<feature type="domain" description="Jacalin-type lectin" evidence="4">
    <location>
        <begin position="9"/>
        <end position="120"/>
    </location>
</feature>
<organism evidence="5 6">
    <name type="scientific">Glycine soja</name>
    <name type="common">Wild soybean</name>
    <dbReference type="NCBI Taxonomy" id="3848"/>
    <lineage>
        <taxon>Eukaryota</taxon>
        <taxon>Viridiplantae</taxon>
        <taxon>Streptophyta</taxon>
        <taxon>Embryophyta</taxon>
        <taxon>Tracheophyta</taxon>
        <taxon>Spermatophyta</taxon>
        <taxon>Magnoliopsida</taxon>
        <taxon>eudicotyledons</taxon>
        <taxon>Gunneridae</taxon>
        <taxon>Pentapetalae</taxon>
        <taxon>rosids</taxon>
        <taxon>fabids</taxon>
        <taxon>Fabales</taxon>
        <taxon>Fabaceae</taxon>
        <taxon>Papilionoideae</taxon>
        <taxon>50 kb inversion clade</taxon>
        <taxon>NPAAA clade</taxon>
        <taxon>indigoferoid/millettioid clade</taxon>
        <taxon>Phaseoleae</taxon>
        <taxon>Glycine</taxon>
        <taxon>Glycine subgen. Soja</taxon>
    </lineage>
</organism>
<dbReference type="SUPFAM" id="SSF51101">
    <property type="entry name" value="Mannose-binding lectins"/>
    <property type="match status" value="1"/>
</dbReference>
<name>A0A445H808_GLYSO</name>
<dbReference type="Gene3D" id="2.100.10.30">
    <property type="entry name" value="Jacalin-like lectin domain"/>
    <property type="match status" value="1"/>
</dbReference>
<evidence type="ECO:0000313" key="5">
    <source>
        <dbReference type="EMBL" id="RZB69814.1"/>
    </source>
</evidence>
<dbReference type="AlphaFoldDB" id="A0A445H808"/>
<feature type="region of interest" description="Disordered" evidence="3">
    <location>
        <begin position="1"/>
        <end position="22"/>
    </location>
</feature>
<sequence length="120" mass="13358">SFEDSTKKHQSVGPWGGNEGSRWDDGIYSGVRQLVMVHGAGIDSIQIEYDKKGSSIWSERHGGSGGRKTDKVKLDCPNEFQTKIHGYYGSLNQRGPNLVRSQSFESNKKTYGPFGVEQYV</sequence>
<feature type="non-terminal residue" evidence="5">
    <location>
        <position position="1"/>
    </location>
</feature>
<evidence type="ECO:0000259" key="4">
    <source>
        <dbReference type="PROSITE" id="PS51752"/>
    </source>
</evidence>